<dbReference type="GO" id="GO:0016887">
    <property type="term" value="F:ATP hydrolysis activity"/>
    <property type="evidence" value="ECO:0007669"/>
    <property type="project" value="InterPro"/>
</dbReference>
<evidence type="ECO:0000313" key="9">
    <source>
        <dbReference type="EnsemblPlants" id="OPUNC11G09890.1"/>
    </source>
</evidence>
<evidence type="ECO:0000256" key="2">
    <source>
        <dbReference type="ARBA" id="ARBA00022741"/>
    </source>
</evidence>
<sequence>MPSPPPQPSPPALPISEHEDEIVAAVEANPVVVVIGETGSGKSTQLSQILHRRGYTRRGAIAVTQPRRVAAVSVSRRVAQELSVPLGDEVGYAIRFEDRTSEKTCIKYLTDGVLLRESLSDPELKQYSVIILDEAHERSLNTDILLGLMKRLIKDRASDLKVLITSATLDGLKVSKFFSGCPVLNIPGTLFPVEKFYSTERPTNYIESSLRTAIDIHVKESPGDVLIFMTGKDDIDKMVSKLEERIQNLEEGSCMDALVLPLHAPPNCRRFIVATNIAETSLTVDGVVFVIDCGYVKQLQYNPSSGMYSLDVVQISRLTSELGELEELGLGSAIVPEIQRSSLAGSVLYLKSLDLPDINILKFDFLDSPSRESLEDALRQLYLIDAIDENGQITDVGRIMAELPLEPSLSRTLIEANELGCLSQALTVAAVLSAEITFRSTRSKDMEGKRKRQELPDGSGWGDHIQLLQIFESWDRTGYDPRWCSDHELQVRGMKFSKDVRNQLNQIIQKIAKGSTDVQAKKERKSDPDYRKLRRALCVGYGNQLAERMLHHNGYHTVGYRAQLVQVHPSSVLEGDEYGKLPVYVVYHELINTTRPFMRNVCAVDQSWVKPILKKLERLDMNKLSGGSSGSKDPEPLEDKQVSSPKKAMDVKQSDVDSKIQAARERYLARKGKK</sequence>
<feature type="region of interest" description="Disordered" evidence="6">
    <location>
        <begin position="623"/>
        <end position="659"/>
    </location>
</feature>
<dbReference type="EnsemblPlants" id="OPUNC11G09900.1">
    <property type="protein sequence ID" value="OPUNC11G09900.1"/>
    <property type="gene ID" value="OPUNC11G09900"/>
</dbReference>
<protein>
    <recommendedName>
        <fullName evidence="1">RNA helicase</fullName>
        <ecNumber evidence="1">3.6.4.13</ecNumber>
    </recommendedName>
</protein>
<keyword evidence="10" id="KW-1185">Reference proteome</keyword>
<dbReference type="CDD" id="cd18791">
    <property type="entry name" value="SF2_C_RHA"/>
    <property type="match status" value="1"/>
</dbReference>
<dbReference type="Pfam" id="PF13401">
    <property type="entry name" value="AAA_22"/>
    <property type="match status" value="1"/>
</dbReference>
<dbReference type="GO" id="GO:0003723">
    <property type="term" value="F:RNA binding"/>
    <property type="evidence" value="ECO:0007669"/>
    <property type="project" value="TreeGrafter"/>
</dbReference>
<dbReference type="Gramene" id="OPUNC11G09900.1">
    <property type="protein sequence ID" value="OPUNC11G09900.1"/>
    <property type="gene ID" value="OPUNC11G09900"/>
</dbReference>
<dbReference type="CDD" id="cd17917">
    <property type="entry name" value="DEXHc_RHA-like"/>
    <property type="match status" value="1"/>
</dbReference>
<accession>A0A0E0MEY2</accession>
<dbReference type="InterPro" id="IPR014001">
    <property type="entry name" value="Helicase_ATP-bd"/>
</dbReference>
<name>A0A0E0MEY2_ORYPU</name>
<dbReference type="PROSITE" id="PS51194">
    <property type="entry name" value="HELICASE_CTER"/>
    <property type="match status" value="1"/>
</dbReference>
<evidence type="ECO:0000256" key="3">
    <source>
        <dbReference type="ARBA" id="ARBA00022801"/>
    </source>
</evidence>
<proteinExistence type="predicted"/>
<reference evidence="9" key="1">
    <citation type="submission" date="2015-04" db="UniProtKB">
        <authorList>
            <consortium name="EnsemblPlants"/>
        </authorList>
    </citation>
    <scope>IDENTIFICATION</scope>
</reference>
<evidence type="ECO:0000259" key="7">
    <source>
        <dbReference type="PROSITE" id="PS51192"/>
    </source>
</evidence>
<dbReference type="InterPro" id="IPR048333">
    <property type="entry name" value="HA2_WH"/>
</dbReference>
<dbReference type="Gene3D" id="3.40.50.300">
    <property type="entry name" value="P-loop containing nucleotide triphosphate hydrolases"/>
    <property type="match status" value="2"/>
</dbReference>
<dbReference type="Proteomes" id="UP000026962">
    <property type="component" value="Chromosome 11"/>
</dbReference>
<dbReference type="PANTHER" id="PTHR18934:SF234">
    <property type="entry name" value="PRE-MRNA-SPLICING FACTOR ATP-DEPENDENT RNA HELICASE DEAH4-RELATED"/>
    <property type="match status" value="1"/>
</dbReference>
<dbReference type="EnsemblPlants" id="OPUNC11G09890.1">
    <property type="protein sequence ID" value="OPUNC11G09890.1"/>
    <property type="gene ID" value="OPUNC11G09890"/>
</dbReference>
<dbReference type="Pfam" id="PF04408">
    <property type="entry name" value="WHD_HA2"/>
    <property type="match status" value="1"/>
</dbReference>
<evidence type="ECO:0000256" key="4">
    <source>
        <dbReference type="ARBA" id="ARBA00022806"/>
    </source>
</evidence>
<dbReference type="Gramene" id="OPUNC11G09890.1">
    <property type="protein sequence ID" value="OPUNC11G09890.1"/>
    <property type="gene ID" value="OPUNC11G09890"/>
</dbReference>
<dbReference type="Pfam" id="PF07717">
    <property type="entry name" value="OB_NTP_bind"/>
    <property type="match status" value="1"/>
</dbReference>
<dbReference type="PROSITE" id="PS00690">
    <property type="entry name" value="DEAH_ATP_HELICASE"/>
    <property type="match status" value="1"/>
</dbReference>
<feature type="domain" description="Helicase ATP-binding" evidence="7">
    <location>
        <begin position="23"/>
        <end position="187"/>
    </location>
</feature>
<dbReference type="InterPro" id="IPR011709">
    <property type="entry name" value="DEAD-box_helicase_OB_fold"/>
</dbReference>
<dbReference type="PROSITE" id="PS51192">
    <property type="entry name" value="HELICASE_ATP_BIND_1"/>
    <property type="match status" value="1"/>
</dbReference>
<dbReference type="EC" id="3.6.4.13" evidence="1"/>
<dbReference type="AlphaFoldDB" id="A0A0E0MEY2"/>
<dbReference type="Pfam" id="PF21010">
    <property type="entry name" value="HA2_C"/>
    <property type="match status" value="1"/>
</dbReference>
<dbReference type="GO" id="GO:0005524">
    <property type="term" value="F:ATP binding"/>
    <property type="evidence" value="ECO:0007669"/>
    <property type="project" value="UniProtKB-KW"/>
</dbReference>
<dbReference type="SMART" id="SM00847">
    <property type="entry name" value="HA2"/>
    <property type="match status" value="1"/>
</dbReference>
<dbReference type="InterPro" id="IPR002464">
    <property type="entry name" value="DNA/RNA_helicase_DEAH_CS"/>
</dbReference>
<keyword evidence="2" id="KW-0547">Nucleotide-binding</keyword>
<keyword evidence="5" id="KW-0067">ATP-binding</keyword>
<dbReference type="InterPro" id="IPR049945">
    <property type="entry name" value="AAA_22"/>
</dbReference>
<feature type="domain" description="Helicase C-terminal" evidence="8">
    <location>
        <begin position="209"/>
        <end position="354"/>
    </location>
</feature>
<dbReference type="HOGENOM" id="CLU_001832_5_11_1"/>
<dbReference type="InterPro" id="IPR001650">
    <property type="entry name" value="Helicase_C-like"/>
</dbReference>
<evidence type="ECO:0000256" key="5">
    <source>
        <dbReference type="ARBA" id="ARBA00022840"/>
    </source>
</evidence>
<dbReference type="GO" id="GO:0003724">
    <property type="term" value="F:RNA helicase activity"/>
    <property type="evidence" value="ECO:0007669"/>
    <property type="project" value="UniProtKB-EC"/>
</dbReference>
<dbReference type="STRING" id="4537.A0A0E0MEY2"/>
<feature type="compositionally biased region" description="Basic and acidic residues" evidence="6">
    <location>
        <begin position="632"/>
        <end position="659"/>
    </location>
</feature>
<dbReference type="eggNOG" id="KOG0922">
    <property type="taxonomic scope" value="Eukaryota"/>
</dbReference>
<dbReference type="FunFam" id="3.40.50.300:FF:001388">
    <property type="entry name" value="Probable pre-mRNA-splicing factor ATP-dependent RNA helicase DEAH4"/>
    <property type="match status" value="1"/>
</dbReference>
<dbReference type="InterPro" id="IPR027417">
    <property type="entry name" value="P-loop_NTPase"/>
</dbReference>
<reference evidence="9" key="2">
    <citation type="submission" date="2018-05" db="EMBL/GenBank/DDBJ databases">
        <title>OpunRS2 (Oryza punctata Reference Sequence Version 2).</title>
        <authorList>
            <person name="Zhang J."/>
            <person name="Kudrna D."/>
            <person name="Lee S."/>
            <person name="Talag J."/>
            <person name="Welchert J."/>
            <person name="Wing R.A."/>
        </authorList>
    </citation>
    <scope>NUCLEOTIDE SEQUENCE [LARGE SCALE GENOMIC DNA]</scope>
</reference>
<keyword evidence="3" id="KW-0378">Hydrolase</keyword>
<dbReference type="PANTHER" id="PTHR18934">
    <property type="entry name" value="ATP-DEPENDENT RNA HELICASE"/>
    <property type="match status" value="1"/>
</dbReference>
<keyword evidence="4" id="KW-0347">Helicase</keyword>
<evidence type="ECO:0000256" key="6">
    <source>
        <dbReference type="SAM" id="MobiDB-lite"/>
    </source>
</evidence>
<dbReference type="OMA" id="QIMQKMA"/>
<evidence type="ECO:0000259" key="8">
    <source>
        <dbReference type="PROSITE" id="PS51194"/>
    </source>
</evidence>
<dbReference type="Gene3D" id="1.20.120.1080">
    <property type="match status" value="1"/>
</dbReference>
<evidence type="ECO:0000313" key="10">
    <source>
        <dbReference type="Proteomes" id="UP000026962"/>
    </source>
</evidence>
<dbReference type="SUPFAM" id="SSF52540">
    <property type="entry name" value="P-loop containing nucleoside triphosphate hydrolases"/>
    <property type="match status" value="1"/>
</dbReference>
<dbReference type="InterPro" id="IPR007502">
    <property type="entry name" value="Helicase-assoc_dom"/>
</dbReference>
<dbReference type="SMART" id="SM00487">
    <property type="entry name" value="DEXDc"/>
    <property type="match status" value="1"/>
</dbReference>
<organism evidence="9">
    <name type="scientific">Oryza punctata</name>
    <name type="common">Red rice</name>
    <dbReference type="NCBI Taxonomy" id="4537"/>
    <lineage>
        <taxon>Eukaryota</taxon>
        <taxon>Viridiplantae</taxon>
        <taxon>Streptophyta</taxon>
        <taxon>Embryophyta</taxon>
        <taxon>Tracheophyta</taxon>
        <taxon>Spermatophyta</taxon>
        <taxon>Magnoliopsida</taxon>
        <taxon>Liliopsida</taxon>
        <taxon>Poales</taxon>
        <taxon>Poaceae</taxon>
        <taxon>BOP clade</taxon>
        <taxon>Oryzoideae</taxon>
        <taxon>Oryzeae</taxon>
        <taxon>Oryzinae</taxon>
        <taxon>Oryza</taxon>
    </lineage>
</organism>
<evidence type="ECO:0000256" key="1">
    <source>
        <dbReference type="ARBA" id="ARBA00012552"/>
    </source>
</evidence>